<feature type="domain" description="Major facilitator superfamily (MFS) profile" evidence="9">
    <location>
        <begin position="14"/>
        <end position="393"/>
    </location>
</feature>
<proteinExistence type="inferred from homology"/>
<feature type="transmembrane region" description="Helical" evidence="8">
    <location>
        <begin position="368"/>
        <end position="392"/>
    </location>
</feature>
<feature type="transmembrane region" description="Helical" evidence="8">
    <location>
        <begin position="166"/>
        <end position="188"/>
    </location>
</feature>
<keyword evidence="3" id="KW-0813">Transport</keyword>
<feature type="transmembrane region" description="Helical" evidence="8">
    <location>
        <begin position="12"/>
        <end position="31"/>
    </location>
</feature>
<evidence type="ECO:0000256" key="8">
    <source>
        <dbReference type="SAM" id="Phobius"/>
    </source>
</evidence>
<dbReference type="Pfam" id="PF07690">
    <property type="entry name" value="MFS_1"/>
    <property type="match status" value="2"/>
</dbReference>
<evidence type="ECO:0000256" key="4">
    <source>
        <dbReference type="ARBA" id="ARBA00022475"/>
    </source>
</evidence>
<evidence type="ECO:0000256" key="6">
    <source>
        <dbReference type="ARBA" id="ARBA00022989"/>
    </source>
</evidence>
<evidence type="ECO:0000256" key="5">
    <source>
        <dbReference type="ARBA" id="ARBA00022692"/>
    </source>
</evidence>
<feature type="transmembrane region" description="Helical" evidence="8">
    <location>
        <begin position="341"/>
        <end position="362"/>
    </location>
</feature>
<sequence>MSYIERGTATYRKANLALFAAGFVTFSNLYTTQPLLPVLAKQFHTTPTATSLTLSVSTAALAIVMLFAAGLSDAIGRKKMMSISMIVGSMIAFLTAFAPNFGILLVLRTLLGGVFAGVPAIAMAYIGEEFHKRSLGTSMGLYISGNSIGGLFGRLATGALTDWFNWHIALAVIGLLSLAFSFYFTAALPKPVHFKPKHASLKETAEKLIVHFKNPGLVFLFIVPFLLMGGFVTMFNYIGFLLMDPPYSVSQTVIGSIFLVYLMGTFSSAWMGKNADRYGSAHIIKISMVIMLAGVFISLVANLYMIIIGLAVFTFGFFGAHSVASRWVGERAPFNKAQASAIYLLFYYAGSSIVGTFGGVFWSGAGWYGVVLLISVLIIVAGVATLISELLAHREAQ</sequence>
<dbReference type="SUPFAM" id="SSF103473">
    <property type="entry name" value="MFS general substrate transporter"/>
    <property type="match status" value="1"/>
</dbReference>
<feature type="transmembrane region" description="Helical" evidence="8">
    <location>
        <begin position="51"/>
        <end position="71"/>
    </location>
</feature>
<keyword evidence="4" id="KW-1003">Cell membrane</keyword>
<feature type="transmembrane region" description="Helical" evidence="8">
    <location>
        <begin position="139"/>
        <end position="160"/>
    </location>
</feature>
<evidence type="ECO:0000313" key="10">
    <source>
        <dbReference type="EMBL" id="MFC4617482.1"/>
    </source>
</evidence>
<evidence type="ECO:0000259" key="9">
    <source>
        <dbReference type="PROSITE" id="PS50850"/>
    </source>
</evidence>
<keyword evidence="11" id="KW-1185">Reference proteome</keyword>
<gene>
    <name evidence="10" type="ORF">ACFO4N_01915</name>
</gene>
<evidence type="ECO:0000256" key="1">
    <source>
        <dbReference type="ARBA" id="ARBA00004651"/>
    </source>
</evidence>
<feature type="transmembrane region" description="Helical" evidence="8">
    <location>
        <begin position="217"/>
        <end position="240"/>
    </location>
</feature>
<organism evidence="10 11">
    <name type="scientific">Camelliibacillus cellulosilyticus</name>
    <dbReference type="NCBI Taxonomy" id="2174486"/>
    <lineage>
        <taxon>Bacteria</taxon>
        <taxon>Bacillati</taxon>
        <taxon>Bacillota</taxon>
        <taxon>Bacilli</taxon>
        <taxon>Bacillales</taxon>
        <taxon>Sporolactobacillaceae</taxon>
        <taxon>Camelliibacillus</taxon>
    </lineage>
</organism>
<comment type="caution">
    <text evidence="10">The sequence shown here is derived from an EMBL/GenBank/DDBJ whole genome shotgun (WGS) entry which is preliminary data.</text>
</comment>
<accession>A0ABV9GGP9</accession>
<dbReference type="Proteomes" id="UP001596022">
    <property type="component" value="Unassembled WGS sequence"/>
</dbReference>
<feature type="transmembrane region" description="Helical" evidence="8">
    <location>
        <begin position="252"/>
        <end position="271"/>
    </location>
</feature>
<dbReference type="InterPro" id="IPR011701">
    <property type="entry name" value="MFS"/>
</dbReference>
<dbReference type="PROSITE" id="PS50850">
    <property type="entry name" value="MFS"/>
    <property type="match status" value="1"/>
</dbReference>
<feature type="transmembrane region" description="Helical" evidence="8">
    <location>
        <begin position="307"/>
        <end position="329"/>
    </location>
</feature>
<evidence type="ECO:0000313" key="11">
    <source>
        <dbReference type="Proteomes" id="UP001596022"/>
    </source>
</evidence>
<feature type="transmembrane region" description="Helical" evidence="8">
    <location>
        <begin position="283"/>
        <end position="301"/>
    </location>
</feature>
<dbReference type="InterPro" id="IPR005829">
    <property type="entry name" value="Sugar_transporter_CS"/>
</dbReference>
<dbReference type="CDD" id="cd17324">
    <property type="entry name" value="MFS_NepI_like"/>
    <property type="match status" value="1"/>
</dbReference>
<name>A0ABV9GGP9_9BACL</name>
<dbReference type="PANTHER" id="PTHR43271:SF1">
    <property type="entry name" value="INNER MEMBRANE TRANSPORT PROTEIN YNFM"/>
    <property type="match status" value="1"/>
</dbReference>
<comment type="similarity">
    <text evidence="2">Belongs to the major facilitator superfamily.</text>
</comment>
<evidence type="ECO:0000256" key="2">
    <source>
        <dbReference type="ARBA" id="ARBA00008335"/>
    </source>
</evidence>
<evidence type="ECO:0000256" key="3">
    <source>
        <dbReference type="ARBA" id="ARBA00022448"/>
    </source>
</evidence>
<dbReference type="Gene3D" id="1.20.1250.20">
    <property type="entry name" value="MFS general substrate transporter like domains"/>
    <property type="match status" value="1"/>
</dbReference>
<protein>
    <submittedName>
        <fullName evidence="10">MFS transporter</fullName>
    </submittedName>
</protein>
<dbReference type="RefSeq" id="WP_376844523.1">
    <property type="nucleotide sequence ID" value="NZ_JBHSFW010000001.1"/>
</dbReference>
<dbReference type="EMBL" id="JBHSFW010000001">
    <property type="protein sequence ID" value="MFC4617482.1"/>
    <property type="molecule type" value="Genomic_DNA"/>
</dbReference>
<dbReference type="InterPro" id="IPR036259">
    <property type="entry name" value="MFS_trans_sf"/>
</dbReference>
<comment type="subcellular location">
    <subcellularLocation>
        <location evidence="1">Cell membrane</location>
        <topology evidence="1">Multi-pass membrane protein</topology>
    </subcellularLocation>
</comment>
<keyword evidence="6 8" id="KW-1133">Transmembrane helix</keyword>
<keyword evidence="7 8" id="KW-0472">Membrane</keyword>
<dbReference type="InterPro" id="IPR020846">
    <property type="entry name" value="MFS_dom"/>
</dbReference>
<dbReference type="PROSITE" id="PS00216">
    <property type="entry name" value="SUGAR_TRANSPORT_1"/>
    <property type="match status" value="1"/>
</dbReference>
<evidence type="ECO:0000256" key="7">
    <source>
        <dbReference type="ARBA" id="ARBA00023136"/>
    </source>
</evidence>
<reference evidence="11" key="1">
    <citation type="journal article" date="2019" name="Int. J. Syst. Evol. Microbiol.">
        <title>The Global Catalogue of Microorganisms (GCM) 10K type strain sequencing project: providing services to taxonomists for standard genome sequencing and annotation.</title>
        <authorList>
            <consortium name="The Broad Institute Genomics Platform"/>
            <consortium name="The Broad Institute Genome Sequencing Center for Infectious Disease"/>
            <person name="Wu L."/>
            <person name="Ma J."/>
        </authorList>
    </citation>
    <scope>NUCLEOTIDE SEQUENCE [LARGE SCALE GENOMIC DNA]</scope>
    <source>
        <strain evidence="11">CGMCC 1.16306</strain>
    </source>
</reference>
<feature type="transmembrane region" description="Helical" evidence="8">
    <location>
        <begin position="109"/>
        <end position="127"/>
    </location>
</feature>
<keyword evidence="5 8" id="KW-0812">Transmembrane</keyword>
<dbReference type="PANTHER" id="PTHR43271">
    <property type="entry name" value="BLL2771 PROTEIN"/>
    <property type="match status" value="1"/>
</dbReference>
<feature type="transmembrane region" description="Helical" evidence="8">
    <location>
        <begin position="83"/>
        <end position="103"/>
    </location>
</feature>